<dbReference type="KEGG" id="dfg:B0537_15780"/>
<feature type="transmembrane region" description="Helical" evidence="1">
    <location>
        <begin position="33"/>
        <end position="56"/>
    </location>
</feature>
<dbReference type="STRING" id="1833852.B0537_15780"/>
<evidence type="ECO:0000313" key="4">
    <source>
        <dbReference type="Proteomes" id="UP000189464"/>
    </source>
</evidence>
<keyword evidence="4" id="KW-1185">Reference proteome</keyword>
<dbReference type="AlphaFoldDB" id="A0A1S6J062"/>
<dbReference type="PANTHER" id="PTHR40547">
    <property type="entry name" value="SLL0298 PROTEIN"/>
    <property type="match status" value="1"/>
</dbReference>
<feature type="transmembrane region" description="Helical" evidence="1">
    <location>
        <begin position="124"/>
        <end position="147"/>
    </location>
</feature>
<dbReference type="InterPro" id="IPR018639">
    <property type="entry name" value="DUF2062"/>
</dbReference>
<dbReference type="PANTHER" id="PTHR40547:SF1">
    <property type="entry name" value="SLL0298 PROTEIN"/>
    <property type="match status" value="1"/>
</dbReference>
<organism evidence="3 4">
    <name type="scientific">Desulforamulus ferrireducens</name>
    <dbReference type="NCBI Taxonomy" id="1833852"/>
    <lineage>
        <taxon>Bacteria</taxon>
        <taxon>Bacillati</taxon>
        <taxon>Bacillota</taxon>
        <taxon>Clostridia</taxon>
        <taxon>Eubacteriales</taxon>
        <taxon>Peptococcaceae</taxon>
        <taxon>Desulforamulus</taxon>
    </lineage>
</organism>
<gene>
    <name evidence="3" type="ORF">B0537_15780</name>
</gene>
<dbReference type="OrthoDB" id="2081976at2"/>
<proteinExistence type="predicted"/>
<evidence type="ECO:0000313" key="3">
    <source>
        <dbReference type="EMBL" id="AQS60400.1"/>
    </source>
</evidence>
<keyword evidence="1" id="KW-0812">Transmembrane</keyword>
<dbReference type="Proteomes" id="UP000189464">
    <property type="component" value="Chromosome"/>
</dbReference>
<accession>A0A1S6J062</accession>
<protein>
    <recommendedName>
        <fullName evidence="2">DUF2062 domain-containing protein</fullName>
    </recommendedName>
</protein>
<dbReference type="RefSeq" id="WP_077715429.1">
    <property type="nucleotide sequence ID" value="NZ_CP019698.1"/>
</dbReference>
<keyword evidence="1" id="KW-0472">Membrane</keyword>
<feature type="transmembrane region" description="Helical" evidence="1">
    <location>
        <begin position="63"/>
        <end position="87"/>
    </location>
</feature>
<dbReference type="Pfam" id="PF09835">
    <property type="entry name" value="DUF2062"/>
    <property type="match status" value="1"/>
</dbReference>
<feature type="domain" description="DUF2062" evidence="2">
    <location>
        <begin position="13"/>
        <end position="155"/>
    </location>
</feature>
<evidence type="ECO:0000259" key="2">
    <source>
        <dbReference type="Pfam" id="PF09835"/>
    </source>
</evidence>
<dbReference type="EMBL" id="CP019698">
    <property type="protein sequence ID" value="AQS60400.1"/>
    <property type="molecule type" value="Genomic_DNA"/>
</dbReference>
<reference evidence="3 4" key="1">
    <citation type="journal article" date="2016" name="Int. J. Syst. Evol. Microbiol.">
        <title>Desulfotomaculum ferrireducens sp. nov., a moderately thermophilic sulfate-reducing and dissimilatory Fe(III)-reducing bacterium isolated from compost.</title>
        <authorList>
            <person name="Yang G."/>
            <person name="Guo J."/>
            <person name="Zhuang L."/>
            <person name="Yuan Y."/>
            <person name="Zhou S."/>
        </authorList>
    </citation>
    <scope>NUCLEOTIDE SEQUENCE [LARGE SCALE GENOMIC DNA]</scope>
    <source>
        <strain evidence="3 4">GSS09</strain>
    </source>
</reference>
<name>A0A1S6J062_9FIRM</name>
<sequence>MANIINSLLGKCKEAYHKLLNLPESPKKVAQGIALGVAFDFLPVPFVSIPISFIVAKLIRVHAVAATLTVILFKPVVPLFFTLNIFVGKMLVGNAPSPITTEIAHGIPFLTKALLKIKALGLPFLVGCVVNAILASILAYFVAMKILEARQRARAKKLNSKMLNKT</sequence>
<evidence type="ECO:0000256" key="1">
    <source>
        <dbReference type="SAM" id="Phobius"/>
    </source>
</evidence>
<keyword evidence="1" id="KW-1133">Transmembrane helix</keyword>